<comment type="caution">
    <text evidence="1">The sequence shown here is derived from an EMBL/GenBank/DDBJ whole genome shotgun (WGS) entry which is preliminary data.</text>
</comment>
<dbReference type="Proteomes" id="UP001177744">
    <property type="component" value="Unassembled WGS sequence"/>
</dbReference>
<accession>A0AA40I475</accession>
<protein>
    <submittedName>
        <fullName evidence="1">Uncharacterized protein</fullName>
    </submittedName>
</protein>
<sequence>MKECTLSRNRFGSVDRASACGLKGPRFDSSQGHKARKNTVGENLQLHHTSWKTKEVMIERILMDKE</sequence>
<gene>
    <name evidence="1" type="ORF">QTO34_015489</name>
</gene>
<evidence type="ECO:0000313" key="2">
    <source>
        <dbReference type="Proteomes" id="UP001177744"/>
    </source>
</evidence>
<dbReference type="AlphaFoldDB" id="A0AA40I475"/>
<name>A0AA40I475_CNENI</name>
<organism evidence="1 2">
    <name type="scientific">Cnephaeus nilssonii</name>
    <name type="common">Northern bat</name>
    <name type="synonym">Eptesicus nilssonii</name>
    <dbReference type="NCBI Taxonomy" id="3371016"/>
    <lineage>
        <taxon>Eukaryota</taxon>
        <taxon>Metazoa</taxon>
        <taxon>Chordata</taxon>
        <taxon>Craniata</taxon>
        <taxon>Vertebrata</taxon>
        <taxon>Euteleostomi</taxon>
        <taxon>Mammalia</taxon>
        <taxon>Eutheria</taxon>
        <taxon>Laurasiatheria</taxon>
        <taxon>Chiroptera</taxon>
        <taxon>Yangochiroptera</taxon>
        <taxon>Vespertilionidae</taxon>
        <taxon>Cnephaeus</taxon>
    </lineage>
</organism>
<reference evidence="1" key="1">
    <citation type="submission" date="2023-06" db="EMBL/GenBank/DDBJ databases">
        <title>Reference genome for the Northern bat (Eptesicus nilssonii), a most northern bat species.</title>
        <authorList>
            <person name="Laine V.N."/>
            <person name="Pulliainen A.T."/>
            <person name="Lilley T.M."/>
        </authorList>
    </citation>
    <scope>NUCLEOTIDE SEQUENCE</scope>
    <source>
        <strain evidence="1">BLF_Eptnil</strain>
        <tissue evidence="1">Kidney</tissue>
    </source>
</reference>
<proteinExistence type="predicted"/>
<evidence type="ECO:0000313" key="1">
    <source>
        <dbReference type="EMBL" id="KAK1342723.1"/>
    </source>
</evidence>
<keyword evidence="2" id="KW-1185">Reference proteome</keyword>
<dbReference type="EMBL" id="JAULJE010000005">
    <property type="protein sequence ID" value="KAK1342723.1"/>
    <property type="molecule type" value="Genomic_DNA"/>
</dbReference>